<evidence type="ECO:0000313" key="1">
    <source>
        <dbReference type="EMBL" id="GFN91521.1"/>
    </source>
</evidence>
<evidence type="ECO:0008006" key="3">
    <source>
        <dbReference type="Google" id="ProtNLM"/>
    </source>
</evidence>
<reference evidence="1 2" key="1">
    <citation type="journal article" date="2021" name="Elife">
        <title>Chloroplast acquisition without the gene transfer in kleptoplastic sea slugs, Plakobranchus ocellatus.</title>
        <authorList>
            <person name="Maeda T."/>
            <person name="Takahashi S."/>
            <person name="Yoshida T."/>
            <person name="Shimamura S."/>
            <person name="Takaki Y."/>
            <person name="Nagai Y."/>
            <person name="Toyoda A."/>
            <person name="Suzuki Y."/>
            <person name="Arimoto A."/>
            <person name="Ishii H."/>
            <person name="Satoh N."/>
            <person name="Nishiyama T."/>
            <person name="Hasebe M."/>
            <person name="Maruyama T."/>
            <person name="Minagawa J."/>
            <person name="Obokata J."/>
            <person name="Shigenobu S."/>
        </authorList>
    </citation>
    <scope>NUCLEOTIDE SEQUENCE [LARGE SCALE GENOMIC DNA]</scope>
</reference>
<dbReference type="SUPFAM" id="SSF50494">
    <property type="entry name" value="Trypsin-like serine proteases"/>
    <property type="match status" value="1"/>
</dbReference>
<name>A0AAV3ZAG6_9GAST</name>
<comment type="caution">
    <text evidence="1">The sequence shown here is derived from an EMBL/GenBank/DDBJ whole genome shotgun (WGS) entry which is preliminary data.</text>
</comment>
<evidence type="ECO:0000313" key="2">
    <source>
        <dbReference type="Proteomes" id="UP000735302"/>
    </source>
</evidence>
<protein>
    <recommendedName>
        <fullName evidence="3">Peptidase S1 domain-containing protein</fullName>
    </recommendedName>
</protein>
<dbReference type="AlphaFoldDB" id="A0AAV3ZAG6"/>
<dbReference type="EMBL" id="BLXT01002152">
    <property type="protein sequence ID" value="GFN91521.1"/>
    <property type="molecule type" value="Genomic_DNA"/>
</dbReference>
<dbReference type="InterPro" id="IPR009003">
    <property type="entry name" value="Peptidase_S1_PA"/>
</dbReference>
<proteinExistence type="predicted"/>
<accession>A0AAV3ZAG6</accession>
<sequence length="380" mass="42783">MHSYSYELEQVQDKDGVCVNDYKIEDCYDCQFFGGSPEAAESAMAWDRCKNNPGHTTFIPISEFCLEHLPELYRSQSVLDSVKTIADVTVKLVVKHNSKRRIEFERYCYSLSEDATYHVGSGWIVGVKKGYGACIGCPECSPTSATQLEGPPIDKGKWFSVSIVTATHVVFNVDEAEATEVQIFYKDKLSRKDKRMKIVYGESIERGCTQDDSCVLRCVTHDKHLATELELNVKRMREIFVKQDREYNVKVPEWEPFPENRLCIMVSHPHGQPTMVTLGERKQIDIPPEEGQVKESTEHTRLVRVKDPIFYNTKSCPGSSGAPVFMPKCIETRRKDPDEIFSVADALVIRSHSLGNVKVGVGMSAGLPPLQILPPPALVM</sequence>
<dbReference type="Proteomes" id="UP000735302">
    <property type="component" value="Unassembled WGS sequence"/>
</dbReference>
<gene>
    <name evidence="1" type="ORF">PoB_001802700</name>
</gene>
<organism evidence="1 2">
    <name type="scientific">Plakobranchus ocellatus</name>
    <dbReference type="NCBI Taxonomy" id="259542"/>
    <lineage>
        <taxon>Eukaryota</taxon>
        <taxon>Metazoa</taxon>
        <taxon>Spiralia</taxon>
        <taxon>Lophotrochozoa</taxon>
        <taxon>Mollusca</taxon>
        <taxon>Gastropoda</taxon>
        <taxon>Heterobranchia</taxon>
        <taxon>Euthyneura</taxon>
        <taxon>Panpulmonata</taxon>
        <taxon>Sacoglossa</taxon>
        <taxon>Placobranchoidea</taxon>
        <taxon>Plakobranchidae</taxon>
        <taxon>Plakobranchus</taxon>
    </lineage>
</organism>
<keyword evidence="2" id="KW-1185">Reference proteome</keyword>